<dbReference type="InParanoid" id="A0A4W3JTI0"/>
<evidence type="ECO:0000256" key="1">
    <source>
        <dbReference type="ARBA" id="ARBA00022723"/>
    </source>
</evidence>
<feature type="domain" description="BRCT" evidence="8">
    <location>
        <begin position="488"/>
        <end position="601"/>
    </location>
</feature>
<dbReference type="PROSITE" id="PS50088">
    <property type="entry name" value="ANK_REPEAT"/>
    <property type="match status" value="3"/>
</dbReference>
<dbReference type="Gene3D" id="1.25.40.20">
    <property type="entry name" value="Ankyrin repeat-containing domain"/>
    <property type="match status" value="1"/>
</dbReference>
<proteinExistence type="predicted"/>
<feature type="repeat" description="ANK" evidence="6">
    <location>
        <begin position="376"/>
        <end position="408"/>
    </location>
</feature>
<dbReference type="PANTHER" id="PTHR24171:SF8">
    <property type="entry name" value="BRCA1-ASSOCIATED RING DOMAIN PROTEIN 1"/>
    <property type="match status" value="1"/>
</dbReference>
<evidence type="ECO:0000256" key="7">
    <source>
        <dbReference type="SAM" id="MobiDB-lite"/>
    </source>
</evidence>
<dbReference type="PROSITE" id="PS00518">
    <property type="entry name" value="ZF_RING_1"/>
    <property type="match status" value="1"/>
</dbReference>
<dbReference type="STRING" id="7868.ENSCMIP00000041428"/>
<feature type="repeat" description="ANK" evidence="6">
    <location>
        <begin position="409"/>
        <end position="434"/>
    </location>
</feature>
<evidence type="ECO:0000256" key="5">
    <source>
        <dbReference type="ARBA" id="ARBA00023043"/>
    </source>
</evidence>
<dbReference type="Gene3D" id="3.30.40.10">
    <property type="entry name" value="Zinc/RING finger domain, C3HC4 (zinc finger)"/>
    <property type="match status" value="1"/>
</dbReference>
<dbReference type="Gene3D" id="3.40.50.10190">
    <property type="entry name" value="BRCT domain"/>
    <property type="match status" value="2"/>
</dbReference>
<dbReference type="InterPro" id="IPR039503">
    <property type="entry name" value="BARD1_Znf-RING"/>
</dbReference>
<dbReference type="GO" id="GO:0004842">
    <property type="term" value="F:ubiquitin-protein transferase activity"/>
    <property type="evidence" value="ECO:0007669"/>
    <property type="project" value="TreeGrafter"/>
</dbReference>
<dbReference type="Pfam" id="PF16589">
    <property type="entry name" value="BRCT_2"/>
    <property type="match status" value="1"/>
</dbReference>
<dbReference type="InterPro" id="IPR036420">
    <property type="entry name" value="BRCT_dom_sf"/>
</dbReference>
<dbReference type="Ensembl" id="ENSCMIT00000042016.1">
    <property type="protein sequence ID" value="ENSCMIP00000041428.1"/>
    <property type="gene ID" value="ENSCMIG00000017271.1"/>
</dbReference>
<dbReference type="GO" id="GO:0070531">
    <property type="term" value="C:BRCA1-A complex"/>
    <property type="evidence" value="ECO:0007669"/>
    <property type="project" value="TreeGrafter"/>
</dbReference>
<dbReference type="GO" id="GO:0085020">
    <property type="term" value="P:protein K6-linked ubiquitination"/>
    <property type="evidence" value="ECO:0007669"/>
    <property type="project" value="TreeGrafter"/>
</dbReference>
<accession>A0A4W3JTI0</accession>
<dbReference type="GeneTree" id="ENSGT00940000156532"/>
<keyword evidence="2" id="KW-0677">Repeat</keyword>
<reference evidence="10" key="2">
    <citation type="journal article" date="2007" name="PLoS Biol.">
        <title>Survey sequencing and comparative analysis of the elephant shark (Callorhinchus milii) genome.</title>
        <authorList>
            <person name="Venkatesh B."/>
            <person name="Kirkness E.F."/>
            <person name="Loh Y.H."/>
            <person name="Halpern A.L."/>
            <person name="Lee A.P."/>
            <person name="Johnson J."/>
            <person name="Dandona N."/>
            <person name="Viswanathan L.D."/>
            <person name="Tay A."/>
            <person name="Venter J.C."/>
            <person name="Strausberg R.L."/>
            <person name="Brenner S."/>
        </authorList>
    </citation>
    <scope>NUCLEOTIDE SEQUENCE [LARGE SCALE GENOMIC DNA]</scope>
</reference>
<dbReference type="InterPro" id="IPR017907">
    <property type="entry name" value="Znf_RING_CS"/>
</dbReference>
<keyword evidence="10" id="KW-1185">Reference proteome</keyword>
<evidence type="ECO:0000256" key="6">
    <source>
        <dbReference type="PROSITE-ProRule" id="PRU00023"/>
    </source>
</evidence>
<dbReference type="SUPFAM" id="SSF57850">
    <property type="entry name" value="RING/U-box"/>
    <property type="match status" value="1"/>
</dbReference>
<keyword evidence="4" id="KW-0862">Zinc</keyword>
<dbReference type="InterPro" id="IPR001357">
    <property type="entry name" value="BRCT_dom"/>
</dbReference>
<name>A0A4W3JTI0_CALMI</name>
<organism evidence="9 10">
    <name type="scientific">Callorhinchus milii</name>
    <name type="common">Ghost shark</name>
    <dbReference type="NCBI Taxonomy" id="7868"/>
    <lineage>
        <taxon>Eukaryota</taxon>
        <taxon>Metazoa</taxon>
        <taxon>Chordata</taxon>
        <taxon>Craniata</taxon>
        <taxon>Vertebrata</taxon>
        <taxon>Chondrichthyes</taxon>
        <taxon>Holocephali</taxon>
        <taxon>Chimaeriformes</taxon>
        <taxon>Callorhinchidae</taxon>
        <taxon>Callorhinchus</taxon>
    </lineage>
</organism>
<feature type="region of interest" description="Disordered" evidence="7">
    <location>
        <begin position="62"/>
        <end position="84"/>
    </location>
</feature>
<feature type="region of interest" description="Disordered" evidence="7">
    <location>
        <begin position="250"/>
        <end position="273"/>
    </location>
</feature>
<keyword evidence="1" id="KW-0479">Metal-binding</keyword>
<dbReference type="SMART" id="SM00248">
    <property type="entry name" value="ANK"/>
    <property type="match status" value="3"/>
</dbReference>
<dbReference type="PANTHER" id="PTHR24171">
    <property type="entry name" value="ANKYRIN REPEAT DOMAIN-CONTAINING PROTEIN 39-RELATED"/>
    <property type="match status" value="1"/>
</dbReference>
<feature type="repeat" description="ANK" evidence="6">
    <location>
        <begin position="343"/>
        <end position="375"/>
    </location>
</feature>
<sequence length="602" mass="66145">VCLGGCEHVFCRSCVADSIGNGCPVCHAPAWVQDLQPNRQMNNMIQLCSQLRVLLDNKGSTDIKAVPSSTSSSSPQKMTDKKRQMRMWFSPRSRKMRCVLDMNLSMQDKKSSSSILAEDSSSVFEFLPSPPHLIGSPKKKAPPKSKQTIRKRLVDANKVWGFGKIEGQKMEKDDKGCADNEKIISFCSQPEIFSSPRETVTGEVTEESILSFAPPLPASDASSATTSKREDASFEQLHQTFEPKSILTPSRPISEAKLPATPEPKPGRNETVNGAQTFSLTNISCHTPTARCNSEKKQRAVVSGPLVQKSPCTPQMTPKTKLSGRCTTPQTPPVTPTTKKNHKGETLLHLASIKGDVGAVEQLLENGADPNIKDNAGWTPLHEACNHGHAKVAELLLQYGALLNTPGYQNDSPLHDAVRNRHVDVVKLLISHRAAQEVCLMGILSGCWILNIQWVTACLENGVRVAEEDHEIISANGPKCGRLNRQQQLPGLFDGCYFYFMGSFKIHVKEDLVDLVKVGGGQVLARQPKPDSDVTQSINTVAYHAHPGSDQSFCTQYIIYDKDSNFIPEKVRLGKVWSTCSTWLIDCVKSFELLSVTNQGTK</sequence>
<evidence type="ECO:0000256" key="4">
    <source>
        <dbReference type="ARBA" id="ARBA00022833"/>
    </source>
</evidence>
<dbReference type="Pfam" id="PF12796">
    <property type="entry name" value="Ank_2"/>
    <property type="match status" value="1"/>
</dbReference>
<dbReference type="AlphaFoldDB" id="A0A4W3JTI0"/>
<dbReference type="OMA" id="LGQCEHV"/>
<dbReference type="CDD" id="cd17720">
    <property type="entry name" value="BRCT_Bard1_rpt2"/>
    <property type="match status" value="1"/>
</dbReference>
<protein>
    <recommendedName>
        <fullName evidence="8">BRCT domain-containing protein</fullName>
    </recommendedName>
</protein>
<keyword evidence="3" id="KW-0863">Zinc-finger</keyword>
<dbReference type="GO" id="GO:0031436">
    <property type="term" value="C:BRCA1-BARD1 complex"/>
    <property type="evidence" value="ECO:0007669"/>
    <property type="project" value="TreeGrafter"/>
</dbReference>
<keyword evidence="5 6" id="KW-0040">ANK repeat</keyword>
<reference evidence="9" key="4">
    <citation type="submission" date="2025-08" db="UniProtKB">
        <authorList>
            <consortium name="Ensembl"/>
        </authorList>
    </citation>
    <scope>IDENTIFICATION</scope>
</reference>
<reference evidence="10" key="1">
    <citation type="journal article" date="2006" name="Science">
        <title>Ancient noncoding elements conserved in the human genome.</title>
        <authorList>
            <person name="Venkatesh B."/>
            <person name="Kirkness E.F."/>
            <person name="Loh Y.H."/>
            <person name="Halpern A.L."/>
            <person name="Lee A.P."/>
            <person name="Johnson J."/>
            <person name="Dandona N."/>
            <person name="Viswanathan L.D."/>
            <person name="Tay A."/>
            <person name="Venter J.C."/>
            <person name="Strausberg R.L."/>
            <person name="Brenner S."/>
        </authorList>
    </citation>
    <scope>NUCLEOTIDE SEQUENCE [LARGE SCALE GENOMIC DNA]</scope>
</reference>
<reference evidence="10" key="3">
    <citation type="journal article" date="2014" name="Nature">
        <title>Elephant shark genome provides unique insights into gnathostome evolution.</title>
        <authorList>
            <consortium name="International Elephant Shark Genome Sequencing Consortium"/>
            <person name="Venkatesh B."/>
            <person name="Lee A.P."/>
            <person name="Ravi V."/>
            <person name="Maurya A.K."/>
            <person name="Lian M.M."/>
            <person name="Swann J.B."/>
            <person name="Ohta Y."/>
            <person name="Flajnik M.F."/>
            <person name="Sutoh Y."/>
            <person name="Kasahara M."/>
            <person name="Hoon S."/>
            <person name="Gangu V."/>
            <person name="Roy S.W."/>
            <person name="Irimia M."/>
            <person name="Korzh V."/>
            <person name="Kondrychyn I."/>
            <person name="Lim Z.W."/>
            <person name="Tay B.H."/>
            <person name="Tohari S."/>
            <person name="Kong K.W."/>
            <person name="Ho S."/>
            <person name="Lorente-Galdos B."/>
            <person name="Quilez J."/>
            <person name="Marques-Bonet T."/>
            <person name="Raney B.J."/>
            <person name="Ingham P.W."/>
            <person name="Tay A."/>
            <person name="Hillier L.W."/>
            <person name="Minx P."/>
            <person name="Boehm T."/>
            <person name="Wilson R.K."/>
            <person name="Brenner S."/>
            <person name="Warren W.C."/>
        </authorList>
    </citation>
    <scope>NUCLEOTIDE SEQUENCE [LARGE SCALE GENOMIC DNA]</scope>
</reference>
<dbReference type="Pfam" id="PF14835">
    <property type="entry name" value="zf-RING_6"/>
    <property type="match status" value="1"/>
</dbReference>
<dbReference type="SUPFAM" id="SSF48403">
    <property type="entry name" value="Ankyrin repeat"/>
    <property type="match status" value="1"/>
</dbReference>
<evidence type="ECO:0000256" key="2">
    <source>
        <dbReference type="ARBA" id="ARBA00022737"/>
    </source>
</evidence>
<evidence type="ECO:0000259" key="8">
    <source>
        <dbReference type="PROSITE" id="PS50172"/>
    </source>
</evidence>
<dbReference type="SMART" id="SM00292">
    <property type="entry name" value="BRCT"/>
    <property type="match status" value="2"/>
</dbReference>
<dbReference type="InterPro" id="IPR002110">
    <property type="entry name" value="Ankyrin_rpt"/>
</dbReference>
<dbReference type="GO" id="GO:0008270">
    <property type="term" value="F:zinc ion binding"/>
    <property type="evidence" value="ECO:0007669"/>
    <property type="project" value="UniProtKB-KW"/>
</dbReference>
<evidence type="ECO:0000313" key="9">
    <source>
        <dbReference type="Ensembl" id="ENSCMIP00000041428.1"/>
    </source>
</evidence>
<feature type="compositionally biased region" description="Polar residues" evidence="7">
    <location>
        <begin position="310"/>
        <end position="320"/>
    </location>
</feature>
<dbReference type="PROSITE" id="PS50172">
    <property type="entry name" value="BRCT"/>
    <property type="match status" value="1"/>
</dbReference>
<dbReference type="PROSITE" id="PS50297">
    <property type="entry name" value="ANK_REP_REGION"/>
    <property type="match status" value="3"/>
</dbReference>
<dbReference type="InterPro" id="IPR036770">
    <property type="entry name" value="Ankyrin_rpt-contain_sf"/>
</dbReference>
<evidence type="ECO:0000313" key="10">
    <source>
        <dbReference type="Proteomes" id="UP000314986"/>
    </source>
</evidence>
<evidence type="ECO:0000256" key="3">
    <source>
        <dbReference type="ARBA" id="ARBA00022771"/>
    </source>
</evidence>
<feature type="region of interest" description="Disordered" evidence="7">
    <location>
        <begin position="302"/>
        <end position="342"/>
    </location>
</feature>
<dbReference type="InterPro" id="IPR013083">
    <property type="entry name" value="Znf_RING/FYVE/PHD"/>
</dbReference>
<reference evidence="9" key="5">
    <citation type="submission" date="2025-09" db="UniProtKB">
        <authorList>
            <consortium name="Ensembl"/>
        </authorList>
    </citation>
    <scope>IDENTIFICATION</scope>
</reference>
<dbReference type="SUPFAM" id="SSF52113">
    <property type="entry name" value="BRCT domain"/>
    <property type="match status" value="1"/>
</dbReference>
<dbReference type="Proteomes" id="UP000314986">
    <property type="component" value="Unassembled WGS sequence"/>
</dbReference>